<feature type="non-terminal residue" evidence="1">
    <location>
        <position position="155"/>
    </location>
</feature>
<organism evidence="1 3">
    <name type="scientific">Didymodactylos carnosus</name>
    <dbReference type="NCBI Taxonomy" id="1234261"/>
    <lineage>
        <taxon>Eukaryota</taxon>
        <taxon>Metazoa</taxon>
        <taxon>Spiralia</taxon>
        <taxon>Gnathifera</taxon>
        <taxon>Rotifera</taxon>
        <taxon>Eurotatoria</taxon>
        <taxon>Bdelloidea</taxon>
        <taxon>Philodinida</taxon>
        <taxon>Philodinidae</taxon>
        <taxon>Didymodactylos</taxon>
    </lineage>
</organism>
<name>A0A8S2DLH9_9BILA</name>
<dbReference type="Proteomes" id="UP000677228">
    <property type="component" value="Unassembled WGS sequence"/>
</dbReference>
<proteinExistence type="predicted"/>
<dbReference type="AlphaFoldDB" id="A0A8S2DLH9"/>
<protein>
    <submittedName>
        <fullName evidence="1">Uncharacterized protein</fullName>
    </submittedName>
</protein>
<evidence type="ECO:0000313" key="3">
    <source>
        <dbReference type="Proteomes" id="UP000677228"/>
    </source>
</evidence>
<sequence length="155" mass="17530">MYARIKELTGNKKARSECKYIKDKNGVVLKEPEDIKGRWKEYVEELYDKKGKPKVEDFNMEKEENVGIDEKGPALLEAEILQALEELKNGKAEGVDGISAELLKALGERGKKELVLLCQQIYESGIWPQDYTMAAMVALEKKVNALECADHRTIA</sequence>
<dbReference type="EMBL" id="CAJOBA010006142">
    <property type="protein sequence ID" value="CAF3764447.1"/>
    <property type="molecule type" value="Genomic_DNA"/>
</dbReference>
<evidence type="ECO:0000313" key="2">
    <source>
        <dbReference type="EMBL" id="CAF3764447.1"/>
    </source>
</evidence>
<evidence type="ECO:0000313" key="1">
    <source>
        <dbReference type="EMBL" id="CAF0994651.1"/>
    </source>
</evidence>
<comment type="caution">
    <text evidence="1">The sequence shown here is derived from an EMBL/GenBank/DDBJ whole genome shotgun (WGS) entry which is preliminary data.</text>
</comment>
<dbReference type="EMBL" id="CAJNOK010006135">
    <property type="protein sequence ID" value="CAF0994651.1"/>
    <property type="molecule type" value="Genomic_DNA"/>
</dbReference>
<gene>
    <name evidence="1" type="ORF">OVA965_LOCUS14248</name>
    <name evidence="2" type="ORF">TMI583_LOCUS14251</name>
</gene>
<dbReference type="Proteomes" id="UP000682733">
    <property type="component" value="Unassembled WGS sequence"/>
</dbReference>
<reference evidence="1" key="1">
    <citation type="submission" date="2021-02" db="EMBL/GenBank/DDBJ databases">
        <authorList>
            <person name="Nowell W R."/>
        </authorList>
    </citation>
    <scope>NUCLEOTIDE SEQUENCE</scope>
</reference>
<accession>A0A8S2DLH9</accession>